<dbReference type="InterPro" id="IPR049046">
    <property type="entry name" value="Beta-AFase-like_GH127_middle"/>
</dbReference>
<dbReference type="InterPro" id="IPR012878">
    <property type="entry name" value="Beta-AFase-like_GH127_cat"/>
</dbReference>
<organism evidence="4 5">
    <name type="scientific">Haloferula sargassicola</name>
    <dbReference type="NCBI Taxonomy" id="490096"/>
    <lineage>
        <taxon>Bacteria</taxon>
        <taxon>Pseudomonadati</taxon>
        <taxon>Verrucomicrobiota</taxon>
        <taxon>Verrucomicrobiia</taxon>
        <taxon>Verrucomicrobiales</taxon>
        <taxon>Verrucomicrobiaceae</taxon>
        <taxon>Haloferula</taxon>
    </lineage>
</organism>
<evidence type="ECO:0000313" key="5">
    <source>
        <dbReference type="Proteomes" id="UP001476282"/>
    </source>
</evidence>
<feature type="domain" description="3-keto-alpha-glucoside-1,2-lyase/3-keto-2-hydroxy-glucal hydratase" evidence="1">
    <location>
        <begin position="649"/>
        <end position="806"/>
    </location>
</feature>
<evidence type="ECO:0000259" key="1">
    <source>
        <dbReference type="Pfam" id="PF06439"/>
    </source>
</evidence>
<dbReference type="InterPro" id="IPR008928">
    <property type="entry name" value="6-hairpin_glycosidase_sf"/>
</dbReference>
<feature type="domain" description="Non-reducing end beta-L-arabinofuranosidase-like GH127 catalytic" evidence="2">
    <location>
        <begin position="73"/>
        <end position="392"/>
    </location>
</feature>
<evidence type="ECO:0000313" key="4">
    <source>
        <dbReference type="EMBL" id="GAA5483238.1"/>
    </source>
</evidence>
<name>A0ABP9UNU4_9BACT</name>
<protein>
    <recommendedName>
        <fullName evidence="6">Non-reducing end beta-L-arabinofuranosidase</fullName>
    </recommendedName>
</protein>
<gene>
    <name evidence="4" type="ORF">Hsar01_02467</name>
</gene>
<dbReference type="RefSeq" id="WP_353567355.1">
    <property type="nucleotide sequence ID" value="NZ_BAABRI010000013.1"/>
</dbReference>
<evidence type="ECO:0008006" key="6">
    <source>
        <dbReference type="Google" id="ProtNLM"/>
    </source>
</evidence>
<evidence type="ECO:0000259" key="2">
    <source>
        <dbReference type="Pfam" id="PF07944"/>
    </source>
</evidence>
<dbReference type="Pfam" id="PF20736">
    <property type="entry name" value="Glyco_hydro127M"/>
    <property type="match status" value="1"/>
</dbReference>
<dbReference type="PANTHER" id="PTHR31151">
    <property type="entry name" value="PROLINE-TRNA LIGASE (DUF1680)"/>
    <property type="match status" value="1"/>
</dbReference>
<comment type="caution">
    <text evidence="4">The sequence shown here is derived from an EMBL/GenBank/DDBJ whole genome shotgun (WGS) entry which is preliminary data.</text>
</comment>
<dbReference type="Pfam" id="PF07944">
    <property type="entry name" value="Beta-AFase-like_GH127_cat"/>
    <property type="match status" value="1"/>
</dbReference>
<reference evidence="4 5" key="1">
    <citation type="submission" date="2024-02" db="EMBL/GenBank/DDBJ databases">
        <title>Haloferula sargassicola NBRC 104335.</title>
        <authorList>
            <person name="Ichikawa N."/>
            <person name="Katano-Makiyama Y."/>
            <person name="Hidaka K."/>
        </authorList>
    </citation>
    <scope>NUCLEOTIDE SEQUENCE [LARGE SCALE GENOMIC DNA]</scope>
    <source>
        <strain evidence="4 5">NBRC 104335</strain>
    </source>
</reference>
<proteinExistence type="predicted"/>
<dbReference type="Proteomes" id="UP001476282">
    <property type="component" value="Unassembled WGS sequence"/>
</dbReference>
<dbReference type="Gene3D" id="2.60.120.560">
    <property type="entry name" value="Exo-inulinase, domain 1"/>
    <property type="match status" value="1"/>
</dbReference>
<accession>A0ABP9UNU4</accession>
<dbReference type="EMBL" id="BAABRI010000013">
    <property type="protein sequence ID" value="GAA5483238.1"/>
    <property type="molecule type" value="Genomic_DNA"/>
</dbReference>
<sequence length="825" mass="91627">MIRLFPLLALLVVPAYGQKAPVPNRAPLETVPMTALPLGSVKPEGWLREQMELQRNGLTGHAEELLPAVSPDSAWRGGQGEDWEKGPYYVKGLIPLAWGLEDDSLKQEVKKWIEPILASQREDGFYGPSSNDDWWPRMVVNYLLRDYYEATGDERVLPFLTKYFQHMGRELPGRPLRDWGKSRAGDDIDTIFWLYNHTGDESLLPVAKLLAEQAYPWTDIFTNNRFLMFEEFQPRHGVNIPQALKMPAVYSQLSKDEADKHAYAKGQEHLMQDHGLAVGINSGTEFLAGRSTVEGIELCSVVERMLSDATVARILGDPAIQDHLELMAYNLLPGSLSPNIHQHVYYCVPNNVIAAFGPKGYDQDHHNATNPSPISGFPCCCYNFHMGWPKLAQNSWAATSDGGLAPLVYAPTTVSTVLPNGIRVRIEEQTSYPFGDEVRFVFHPEKPATFAFHLRQPGWCETPEIALNGEKADGFSTRVEREWKDGDTLVLHLPREVKSETGIKHSVSFRYGPLVLSLKVDEHWQSIAKASREGFDSFRIDPTSPWNYALEVDPAQPAASIEVEAKPLEGNPFDPKTTPIHAKVKGKRLPGWDLAWHGRLANDPPTSPVRSDQPLEDLTLVPFGSEMLRVTSFPVLGEKEAPKSFSDDFSDGNFDGWLTYGGSWFVLDGRLQPATNAHSGSFGSHGVKAVAVDTDFADLEYEGTVSVGDAGDSGLIFRVHTPALGSDAYHGYYAGISASDDRVILGRADGDWTELGTFHGPIDADHDYRLKVEAIGPRIRVFLDGKRVIETEDATFSSGMIGVRNYSAQTDRLLAQFTRLNAVAR</sequence>
<keyword evidence="5" id="KW-1185">Reference proteome</keyword>
<dbReference type="InterPro" id="IPR010496">
    <property type="entry name" value="AL/BT2_dom"/>
</dbReference>
<dbReference type="Pfam" id="PF06439">
    <property type="entry name" value="3keto-disac_hyd"/>
    <property type="match status" value="1"/>
</dbReference>
<evidence type="ECO:0000259" key="3">
    <source>
        <dbReference type="Pfam" id="PF20736"/>
    </source>
</evidence>
<feature type="domain" description="Non-reducing end beta-L-arabinofuranosidase-like GH127 middle" evidence="3">
    <location>
        <begin position="409"/>
        <end position="494"/>
    </location>
</feature>
<dbReference type="PANTHER" id="PTHR31151:SF0">
    <property type="entry name" value="PROLINE-TRNA LIGASE (DUF1680)"/>
    <property type="match status" value="1"/>
</dbReference>
<dbReference type="SUPFAM" id="SSF48208">
    <property type="entry name" value="Six-hairpin glycosidases"/>
    <property type="match status" value="1"/>
</dbReference>